<name>A0A8S5UKN0_9CAUD</name>
<reference evidence="1" key="1">
    <citation type="journal article" date="2021" name="Proc. Natl. Acad. Sci. U.S.A.">
        <title>A Catalog of Tens of Thousands of Viruses from Human Metagenomes Reveals Hidden Associations with Chronic Diseases.</title>
        <authorList>
            <person name="Tisza M.J."/>
            <person name="Buck C.B."/>
        </authorList>
    </citation>
    <scope>NUCLEOTIDE SEQUENCE</scope>
    <source>
        <strain evidence="1">CtQf419</strain>
    </source>
</reference>
<accession>A0A8S5UKN0</accession>
<dbReference type="EMBL" id="BK016102">
    <property type="protein sequence ID" value="DAF95039.1"/>
    <property type="molecule type" value="Genomic_DNA"/>
</dbReference>
<evidence type="ECO:0000313" key="1">
    <source>
        <dbReference type="EMBL" id="DAF95039.1"/>
    </source>
</evidence>
<protein>
    <submittedName>
        <fullName evidence="1">Uncharacterized protein</fullName>
    </submittedName>
</protein>
<proteinExistence type="predicted"/>
<organism evidence="1">
    <name type="scientific">Myoviridae sp. ctQf419</name>
    <dbReference type="NCBI Taxonomy" id="2825102"/>
    <lineage>
        <taxon>Viruses</taxon>
        <taxon>Duplodnaviria</taxon>
        <taxon>Heunggongvirae</taxon>
        <taxon>Uroviricota</taxon>
        <taxon>Caudoviricetes</taxon>
    </lineage>
</organism>
<sequence length="196" mass="22477">MTNNDVQKIISETAEATAKAIYNKIQLEAKKAKAEAVSKKLYNTRLLLQNYRLFKQYVENAVFDLVRLDEEQETPLEILDAMWQSYGPGKSEIAVESIKMSMTRTKIIMAHVDEMIGLYEAYCYRSGKDENMRRLDVLKSMYITETDKTAGEIAADLADKYYMDVRSIYRDVNAAIDVMTALIFGIDGVQVKEKRK</sequence>